<organism evidence="4 5">
    <name type="scientific">Syphacia muris</name>
    <dbReference type="NCBI Taxonomy" id="451379"/>
    <lineage>
        <taxon>Eukaryota</taxon>
        <taxon>Metazoa</taxon>
        <taxon>Ecdysozoa</taxon>
        <taxon>Nematoda</taxon>
        <taxon>Chromadorea</taxon>
        <taxon>Rhabditida</taxon>
        <taxon>Spirurina</taxon>
        <taxon>Oxyuridomorpha</taxon>
        <taxon>Oxyuroidea</taxon>
        <taxon>Oxyuridae</taxon>
        <taxon>Syphacia</taxon>
    </lineage>
</organism>
<evidence type="ECO:0000259" key="3">
    <source>
        <dbReference type="Pfam" id="PF00724"/>
    </source>
</evidence>
<dbReference type="PANTHER" id="PTHR43656:SF2">
    <property type="entry name" value="BINDING OXIDOREDUCTASE, PUTATIVE (AFU_ORTHOLOGUE AFUA_2G08260)-RELATED"/>
    <property type="match status" value="1"/>
</dbReference>
<feature type="domain" description="NADH:flavin oxidoreductase/NADH oxidase N-terminal" evidence="3">
    <location>
        <begin position="39"/>
        <end position="275"/>
    </location>
</feature>
<protein>
    <submittedName>
        <fullName evidence="5">Oxidored_FMN domain-containing protein</fullName>
    </submittedName>
</protein>
<name>A0A0N5AQ63_9BILA</name>
<evidence type="ECO:0000313" key="5">
    <source>
        <dbReference type="WBParaSite" id="SMUV_0000681501-mRNA-1"/>
    </source>
</evidence>
<dbReference type="GO" id="GO:0016491">
    <property type="term" value="F:oxidoreductase activity"/>
    <property type="evidence" value="ECO:0007669"/>
    <property type="project" value="UniProtKB-KW"/>
</dbReference>
<dbReference type="GO" id="GO:0010181">
    <property type="term" value="F:FMN binding"/>
    <property type="evidence" value="ECO:0007669"/>
    <property type="project" value="InterPro"/>
</dbReference>
<dbReference type="AlphaFoldDB" id="A0A0N5AQ63"/>
<evidence type="ECO:0000256" key="1">
    <source>
        <dbReference type="ARBA" id="ARBA00022630"/>
    </source>
</evidence>
<dbReference type="InterPro" id="IPR051799">
    <property type="entry name" value="NADH_flavin_oxidoreductase"/>
</dbReference>
<reference evidence="5" key="1">
    <citation type="submission" date="2017-02" db="UniProtKB">
        <authorList>
            <consortium name="WormBaseParasite"/>
        </authorList>
    </citation>
    <scope>IDENTIFICATION</scope>
</reference>
<evidence type="ECO:0000313" key="4">
    <source>
        <dbReference type="Proteomes" id="UP000046393"/>
    </source>
</evidence>
<proteinExistence type="predicted"/>
<dbReference type="InterPro" id="IPR001155">
    <property type="entry name" value="OxRdtase_FMN_N"/>
</dbReference>
<dbReference type="WBParaSite" id="SMUV_0000681501-mRNA-1">
    <property type="protein sequence ID" value="SMUV_0000681501-mRNA-1"/>
    <property type="gene ID" value="SMUV_0000681501"/>
</dbReference>
<accession>A0A0N5AQ63</accession>
<dbReference type="Gene3D" id="3.20.20.70">
    <property type="entry name" value="Aldolase class I"/>
    <property type="match status" value="1"/>
</dbReference>
<keyword evidence="1" id="KW-0285">Flavoprotein</keyword>
<dbReference type="SUPFAM" id="SSF51395">
    <property type="entry name" value="FMN-linked oxidoreductases"/>
    <property type="match status" value="1"/>
</dbReference>
<dbReference type="Proteomes" id="UP000046393">
    <property type="component" value="Unplaced"/>
</dbReference>
<keyword evidence="4" id="KW-1185">Reference proteome</keyword>
<dbReference type="InterPro" id="IPR013785">
    <property type="entry name" value="Aldolase_TIM"/>
</dbReference>
<evidence type="ECO:0000256" key="2">
    <source>
        <dbReference type="ARBA" id="ARBA00023002"/>
    </source>
</evidence>
<sequence length="399" mass="43913">MSIVSSETSHSHYECGGSCCDRELLAVPLTFPVAVGLTAPNRIMKASMSEQLCKFDKKEPANSGIPSKLLVDLYKKFAEGRSGILVTGSIMVDPCAYEAPGNVVINKSVESTERRNAFREWTKVGKSCEGLMIAQIMHPGVRASKYATDVVFNPSKVDKDELEDLFDKFILAGLYAEIYGFDGVEIPCVWDFTLGYLLNADLNKRTDEYGGAFENRTRCLLKIIDRIRKLQGLYFICVLSIADLSIAKDAANLASQFNKDDFAVFVRKLEDHGIDYISFSGGSVELLLDSSGDIRGSLDAIDATYLEVANTLKKLTRKAKVFLNCGSTLCNMSEVLRRNLADGVVIGRQLATDPSEQSNPAGDPGRTRTCNLRLRRATPYPLGHRAGRSYLEILLLTSS</sequence>
<dbReference type="Pfam" id="PF00724">
    <property type="entry name" value="Oxidored_FMN"/>
    <property type="match status" value="1"/>
</dbReference>
<dbReference type="STRING" id="451379.A0A0N5AQ63"/>
<dbReference type="PANTHER" id="PTHR43656">
    <property type="entry name" value="BINDING OXIDOREDUCTASE, PUTATIVE (AFU_ORTHOLOGUE AFUA_2G08260)-RELATED"/>
    <property type="match status" value="1"/>
</dbReference>
<dbReference type="AntiFam" id="ANF00012">
    <property type="entry name" value="tRNA translation"/>
</dbReference>
<keyword evidence="2" id="KW-0560">Oxidoreductase</keyword>